<dbReference type="InterPro" id="IPR036909">
    <property type="entry name" value="Cyt_c-like_dom_sf"/>
</dbReference>
<dbReference type="PANTHER" id="PTHR37823">
    <property type="entry name" value="CYTOCHROME C-553-LIKE"/>
    <property type="match status" value="1"/>
</dbReference>
<accession>A0A2U1K4N3</accession>
<evidence type="ECO:0000256" key="1">
    <source>
        <dbReference type="ARBA" id="ARBA00022448"/>
    </source>
</evidence>
<dbReference type="PANTHER" id="PTHR37823:SF4">
    <property type="entry name" value="MENAQUINOL-CYTOCHROME C REDUCTASE CYTOCHROME B_C SUBUNIT"/>
    <property type="match status" value="1"/>
</dbReference>
<feature type="binding site" description="covalent" evidence="6">
    <location>
        <position position="56"/>
    </location>
    <ligand>
        <name>heme c</name>
        <dbReference type="ChEBI" id="CHEBI:61717"/>
    </ligand>
</feature>
<feature type="binding site" description="axial binding residue" evidence="7">
    <location>
        <position position="57"/>
    </location>
    <ligand>
        <name>heme c</name>
        <dbReference type="ChEBI" id="CHEBI:61717"/>
    </ligand>
    <ligandPart>
        <name>Fe</name>
        <dbReference type="ChEBI" id="CHEBI:18248"/>
    </ligandPart>
</feature>
<dbReference type="InterPro" id="IPR054780">
    <property type="entry name" value="Cytochro_C550_firm"/>
</dbReference>
<evidence type="ECO:0000256" key="8">
    <source>
        <dbReference type="SAM" id="Phobius"/>
    </source>
</evidence>
<keyword evidence="3 7" id="KW-0479">Metal-binding</keyword>
<proteinExistence type="predicted"/>
<name>A0A2U1K4N3_9BACI</name>
<dbReference type="RefSeq" id="WP_116553873.1">
    <property type="nucleotide sequence ID" value="NZ_QCZG01000008.1"/>
</dbReference>
<keyword evidence="11" id="KW-1185">Reference proteome</keyword>
<evidence type="ECO:0000313" key="11">
    <source>
        <dbReference type="Proteomes" id="UP000245998"/>
    </source>
</evidence>
<feature type="transmembrane region" description="Helical" evidence="8">
    <location>
        <begin position="6"/>
        <end position="28"/>
    </location>
</feature>
<keyword evidence="5 7" id="KW-0408">Iron</keyword>
<keyword evidence="8" id="KW-0472">Membrane</keyword>
<evidence type="ECO:0000256" key="6">
    <source>
        <dbReference type="PIRSR" id="PIRSR000025-1"/>
    </source>
</evidence>
<feature type="binding site" description="covalent" evidence="6">
    <location>
        <position position="53"/>
    </location>
    <ligand>
        <name>heme c</name>
        <dbReference type="ChEBI" id="CHEBI:61717"/>
    </ligand>
</feature>
<dbReference type="OrthoDB" id="7933886at2"/>
<dbReference type="InterPro" id="IPR051811">
    <property type="entry name" value="Cytochrome_c550/c551-like"/>
</dbReference>
<keyword evidence="4" id="KW-0249">Electron transport</keyword>
<dbReference type="GO" id="GO:0009055">
    <property type="term" value="F:electron transfer activity"/>
    <property type="evidence" value="ECO:0007669"/>
    <property type="project" value="InterPro"/>
</dbReference>
<evidence type="ECO:0000256" key="5">
    <source>
        <dbReference type="ARBA" id="ARBA00023004"/>
    </source>
</evidence>
<dbReference type="SUPFAM" id="SSF46626">
    <property type="entry name" value="Cytochrome c"/>
    <property type="match status" value="1"/>
</dbReference>
<protein>
    <submittedName>
        <fullName evidence="10">Cytochrome C</fullName>
    </submittedName>
</protein>
<sequence length="114" mass="12105">MMRNPIIPYLITGIVGILLVIILSSFGIHQMNEEAGGEKEELASPEEIFQQNCSSCHGGELEGGMGPALNKVGAKYDAEQIADIIQNGKGSGMPAGLVTGEAQQLLAEWLAEHK</sequence>
<keyword evidence="8" id="KW-1133">Transmembrane helix</keyword>
<evidence type="ECO:0000256" key="7">
    <source>
        <dbReference type="PIRSR" id="PIRSR000025-2"/>
    </source>
</evidence>
<evidence type="ECO:0000313" key="10">
    <source>
        <dbReference type="EMBL" id="PWA12456.1"/>
    </source>
</evidence>
<dbReference type="PROSITE" id="PS51007">
    <property type="entry name" value="CYTC"/>
    <property type="match status" value="1"/>
</dbReference>
<keyword evidence="8" id="KW-0812">Transmembrane</keyword>
<keyword evidence="2 6" id="KW-0349">Heme</keyword>
<evidence type="ECO:0000256" key="2">
    <source>
        <dbReference type="ARBA" id="ARBA00022617"/>
    </source>
</evidence>
<dbReference type="GO" id="GO:0005506">
    <property type="term" value="F:iron ion binding"/>
    <property type="evidence" value="ECO:0007669"/>
    <property type="project" value="InterPro"/>
</dbReference>
<keyword evidence="1" id="KW-0813">Transport</keyword>
<feature type="binding site" description="axial binding residue" evidence="7">
    <location>
        <position position="93"/>
    </location>
    <ligand>
        <name>heme c</name>
        <dbReference type="ChEBI" id="CHEBI:61717"/>
    </ligand>
    <ligandPart>
        <name>Fe</name>
        <dbReference type="ChEBI" id="CHEBI:18248"/>
    </ligandPart>
</feature>
<gene>
    <name evidence="10" type="ORF">DCC39_05420</name>
</gene>
<dbReference type="GO" id="GO:0016020">
    <property type="term" value="C:membrane"/>
    <property type="evidence" value="ECO:0007669"/>
    <property type="project" value="InterPro"/>
</dbReference>
<reference evidence="10 11" key="1">
    <citation type="submission" date="2018-04" db="EMBL/GenBank/DDBJ databases">
        <title>Camelliibacillus theae gen. nov., sp. nov., isolated from Pu'er tea.</title>
        <authorList>
            <person name="Niu L."/>
        </authorList>
    </citation>
    <scope>NUCLEOTIDE SEQUENCE [LARGE SCALE GENOMIC DNA]</scope>
    <source>
        <strain evidence="10 11">T8</strain>
    </source>
</reference>
<feature type="domain" description="Cytochrome c" evidence="9">
    <location>
        <begin position="40"/>
        <end position="114"/>
    </location>
</feature>
<dbReference type="Gene3D" id="1.10.760.10">
    <property type="entry name" value="Cytochrome c-like domain"/>
    <property type="match status" value="1"/>
</dbReference>
<comment type="PTM">
    <text evidence="6">Binds 1 heme c group covalently per subunit.</text>
</comment>
<evidence type="ECO:0000256" key="4">
    <source>
        <dbReference type="ARBA" id="ARBA00022982"/>
    </source>
</evidence>
<dbReference type="NCBIfam" id="NF045773">
    <property type="entry name" value="cytochro_C550"/>
    <property type="match status" value="1"/>
</dbReference>
<organism evidence="10 11">
    <name type="scientific">Pueribacillus theae</name>
    <dbReference type="NCBI Taxonomy" id="2171751"/>
    <lineage>
        <taxon>Bacteria</taxon>
        <taxon>Bacillati</taxon>
        <taxon>Bacillota</taxon>
        <taxon>Bacilli</taxon>
        <taxon>Bacillales</taxon>
        <taxon>Bacillaceae</taxon>
        <taxon>Pueribacillus</taxon>
    </lineage>
</organism>
<evidence type="ECO:0000256" key="3">
    <source>
        <dbReference type="ARBA" id="ARBA00022723"/>
    </source>
</evidence>
<comment type="caution">
    <text evidence="10">The sequence shown here is derived from an EMBL/GenBank/DDBJ whole genome shotgun (WGS) entry which is preliminary data.</text>
</comment>
<evidence type="ECO:0000259" key="9">
    <source>
        <dbReference type="PROSITE" id="PS51007"/>
    </source>
</evidence>
<dbReference type="InterPro" id="IPR012218">
    <property type="entry name" value="Cyt_c_BACSU-c550-type"/>
</dbReference>
<dbReference type="InterPro" id="IPR009056">
    <property type="entry name" value="Cyt_c-like_dom"/>
</dbReference>
<dbReference type="AlphaFoldDB" id="A0A2U1K4N3"/>
<dbReference type="EMBL" id="QCZG01000008">
    <property type="protein sequence ID" value="PWA12456.1"/>
    <property type="molecule type" value="Genomic_DNA"/>
</dbReference>
<dbReference type="GO" id="GO:0020037">
    <property type="term" value="F:heme binding"/>
    <property type="evidence" value="ECO:0007669"/>
    <property type="project" value="InterPro"/>
</dbReference>
<dbReference type="Pfam" id="PF13442">
    <property type="entry name" value="Cytochrome_CBB3"/>
    <property type="match status" value="1"/>
</dbReference>
<dbReference type="Proteomes" id="UP000245998">
    <property type="component" value="Unassembled WGS sequence"/>
</dbReference>
<dbReference type="PIRSF" id="PIRSF000025">
    <property type="entry name" value="Cytc_Bsub_c550"/>
    <property type="match status" value="1"/>
</dbReference>